<name>A0A8K0DM89_IGNLU</name>
<protein>
    <recommendedName>
        <fullName evidence="3">Craniofacial development protein 2-like</fullName>
    </recommendedName>
</protein>
<organism evidence="1 2">
    <name type="scientific">Ignelater luminosus</name>
    <name type="common">Cucubano</name>
    <name type="synonym">Pyrophorus luminosus</name>
    <dbReference type="NCBI Taxonomy" id="2038154"/>
    <lineage>
        <taxon>Eukaryota</taxon>
        <taxon>Metazoa</taxon>
        <taxon>Ecdysozoa</taxon>
        <taxon>Arthropoda</taxon>
        <taxon>Hexapoda</taxon>
        <taxon>Insecta</taxon>
        <taxon>Pterygota</taxon>
        <taxon>Neoptera</taxon>
        <taxon>Endopterygota</taxon>
        <taxon>Coleoptera</taxon>
        <taxon>Polyphaga</taxon>
        <taxon>Elateriformia</taxon>
        <taxon>Elateroidea</taxon>
        <taxon>Elateridae</taxon>
        <taxon>Agrypninae</taxon>
        <taxon>Pyrophorini</taxon>
        <taxon>Ignelater</taxon>
    </lineage>
</organism>
<dbReference type="SUPFAM" id="SSF56219">
    <property type="entry name" value="DNase I-like"/>
    <property type="match status" value="1"/>
</dbReference>
<dbReference type="InterPro" id="IPR036691">
    <property type="entry name" value="Endo/exonu/phosph_ase_sf"/>
</dbReference>
<dbReference type="AlphaFoldDB" id="A0A8K0DM89"/>
<evidence type="ECO:0000313" key="1">
    <source>
        <dbReference type="EMBL" id="KAF2902965.1"/>
    </source>
</evidence>
<sequence>MVNKKIKNQIVKSKEITDRIAVLEIKQNKKKNIIIIQIYALTSTSEEEEKDLFYDLLEETTTEHSDKGKTVIVLGDFNGKVGQRETGEEQIKVPYGYGE</sequence>
<proteinExistence type="predicted"/>
<gene>
    <name evidence="1" type="ORF">ILUMI_03221</name>
</gene>
<evidence type="ECO:0008006" key="3">
    <source>
        <dbReference type="Google" id="ProtNLM"/>
    </source>
</evidence>
<dbReference type="Proteomes" id="UP000801492">
    <property type="component" value="Unassembled WGS sequence"/>
</dbReference>
<dbReference type="EMBL" id="VTPC01001132">
    <property type="protein sequence ID" value="KAF2902965.1"/>
    <property type="molecule type" value="Genomic_DNA"/>
</dbReference>
<dbReference type="OrthoDB" id="6776034at2759"/>
<reference evidence="1" key="1">
    <citation type="submission" date="2019-08" db="EMBL/GenBank/DDBJ databases">
        <title>The genome of the North American firefly Photinus pyralis.</title>
        <authorList>
            <consortium name="Photinus pyralis genome working group"/>
            <person name="Fallon T.R."/>
            <person name="Sander Lower S.E."/>
            <person name="Weng J.-K."/>
        </authorList>
    </citation>
    <scope>NUCLEOTIDE SEQUENCE</scope>
    <source>
        <strain evidence="1">TRF0915ILg1</strain>
        <tissue evidence="1">Whole body</tissue>
    </source>
</reference>
<accession>A0A8K0DM89</accession>
<comment type="caution">
    <text evidence="1">The sequence shown here is derived from an EMBL/GenBank/DDBJ whole genome shotgun (WGS) entry which is preliminary data.</text>
</comment>
<evidence type="ECO:0000313" key="2">
    <source>
        <dbReference type="Proteomes" id="UP000801492"/>
    </source>
</evidence>
<dbReference type="Gene3D" id="3.60.10.10">
    <property type="entry name" value="Endonuclease/exonuclease/phosphatase"/>
    <property type="match status" value="1"/>
</dbReference>
<keyword evidence="2" id="KW-1185">Reference proteome</keyword>